<keyword evidence="9" id="KW-1185">Reference proteome</keyword>
<dbReference type="Proteomes" id="UP001484535">
    <property type="component" value="Unassembled WGS sequence"/>
</dbReference>
<evidence type="ECO:0000259" key="7">
    <source>
        <dbReference type="Pfam" id="PF00884"/>
    </source>
</evidence>
<name>A0ABV0CZU2_9SPHN</name>
<dbReference type="PANTHER" id="PTHR47371">
    <property type="entry name" value="LIPOTEICHOIC ACID SYNTHASE"/>
    <property type="match status" value="1"/>
</dbReference>
<keyword evidence="4 6" id="KW-1133">Transmembrane helix</keyword>
<feature type="transmembrane region" description="Helical" evidence="6">
    <location>
        <begin position="43"/>
        <end position="71"/>
    </location>
</feature>
<feature type="domain" description="Sulfatase N-terminal" evidence="7">
    <location>
        <begin position="213"/>
        <end position="449"/>
    </location>
</feature>
<dbReference type="Gene3D" id="3.40.720.10">
    <property type="entry name" value="Alkaline Phosphatase, subunit A"/>
    <property type="match status" value="1"/>
</dbReference>
<dbReference type="InterPro" id="IPR000917">
    <property type="entry name" value="Sulfatase_N"/>
</dbReference>
<reference evidence="8 9" key="1">
    <citation type="submission" date="2024-05" db="EMBL/GenBank/DDBJ databases">
        <authorList>
            <person name="Park S."/>
        </authorList>
    </citation>
    <scope>NUCLEOTIDE SEQUENCE [LARGE SCALE GENOMIC DNA]</scope>
    <source>
        <strain evidence="8 9">DGU5</strain>
    </source>
</reference>
<dbReference type="SUPFAM" id="SSF53649">
    <property type="entry name" value="Alkaline phosphatase-like"/>
    <property type="match status" value="1"/>
</dbReference>
<organism evidence="8 9">
    <name type="scientific">Aurantiacibacter flavus</name>
    <dbReference type="NCBI Taxonomy" id="3145232"/>
    <lineage>
        <taxon>Bacteria</taxon>
        <taxon>Pseudomonadati</taxon>
        <taxon>Pseudomonadota</taxon>
        <taxon>Alphaproteobacteria</taxon>
        <taxon>Sphingomonadales</taxon>
        <taxon>Erythrobacteraceae</taxon>
        <taxon>Aurantiacibacter</taxon>
    </lineage>
</organism>
<feature type="transmembrane region" description="Helical" evidence="6">
    <location>
        <begin position="112"/>
        <end position="129"/>
    </location>
</feature>
<dbReference type="InterPro" id="IPR017850">
    <property type="entry name" value="Alkaline_phosphatase_core_sf"/>
</dbReference>
<feature type="transmembrane region" description="Helical" evidence="6">
    <location>
        <begin position="135"/>
        <end position="156"/>
    </location>
</feature>
<evidence type="ECO:0000256" key="4">
    <source>
        <dbReference type="ARBA" id="ARBA00022989"/>
    </source>
</evidence>
<comment type="subcellular location">
    <subcellularLocation>
        <location evidence="1">Cell membrane</location>
        <topology evidence="1">Multi-pass membrane protein</topology>
    </subcellularLocation>
</comment>
<protein>
    <submittedName>
        <fullName evidence="8">LTA synthase family protein</fullName>
    </submittedName>
</protein>
<evidence type="ECO:0000313" key="9">
    <source>
        <dbReference type="Proteomes" id="UP001484535"/>
    </source>
</evidence>
<evidence type="ECO:0000256" key="5">
    <source>
        <dbReference type="ARBA" id="ARBA00023136"/>
    </source>
</evidence>
<proteinExistence type="predicted"/>
<keyword evidence="2" id="KW-1003">Cell membrane</keyword>
<comment type="caution">
    <text evidence="8">The sequence shown here is derived from an EMBL/GenBank/DDBJ whole genome shotgun (WGS) entry which is preliminary data.</text>
</comment>
<sequence>MDLLLALPLAATGTLLVDGLACPRAPALRRWTGLWLTALLSMLAFGLFLAVSGDILLAALTVLALQVLLVASSNAKLRVLGEPLHFSDLALIVGVFRHPQFYFSALSVGQKVVGLAAIAGLIATFVWRFDMSLGSHLAGIATGALALGAIALSLRLPVFRSLAARPDADGDVAKLGLTPTLLIYWLRWRGTPEPTPRPAQARETGGSGDAEIIVAIQCESFADPVELFGDRKYALPGLENARMQAAQWGDLLVSGFGAYTMRTEYGVLFGREEEELGFCRYDPFLTAAREADLALPHRLGREAWRSLFVHPHDMRFYNRHAILPAAGFSDLVSEESFAPPLLSEGRYVTDKAVADKILQLAQAQGERRFIYAVTIENHGPWSVDGGVEGDSLLQQYLRRVQASDAMLGQLLDGLAALRRPAVLAFFGDHRPSIPGLSQPGGPRHTPYVVMKLDPNGEVVPGANAREDITPAQLHRAILRMA</sequence>
<evidence type="ECO:0000256" key="3">
    <source>
        <dbReference type="ARBA" id="ARBA00022692"/>
    </source>
</evidence>
<evidence type="ECO:0000256" key="2">
    <source>
        <dbReference type="ARBA" id="ARBA00022475"/>
    </source>
</evidence>
<keyword evidence="5 6" id="KW-0472">Membrane</keyword>
<accession>A0ABV0CZU2</accession>
<evidence type="ECO:0000256" key="1">
    <source>
        <dbReference type="ARBA" id="ARBA00004651"/>
    </source>
</evidence>
<dbReference type="RefSeq" id="WP_346785575.1">
    <property type="nucleotide sequence ID" value="NZ_JBDLBR010000004.1"/>
</dbReference>
<keyword evidence="3 6" id="KW-0812">Transmembrane</keyword>
<evidence type="ECO:0000313" key="8">
    <source>
        <dbReference type="EMBL" id="MEN7538121.1"/>
    </source>
</evidence>
<dbReference type="CDD" id="cd16015">
    <property type="entry name" value="LTA_synthase"/>
    <property type="match status" value="1"/>
</dbReference>
<dbReference type="EMBL" id="JBDLBR010000004">
    <property type="protein sequence ID" value="MEN7538121.1"/>
    <property type="molecule type" value="Genomic_DNA"/>
</dbReference>
<evidence type="ECO:0000256" key="6">
    <source>
        <dbReference type="SAM" id="Phobius"/>
    </source>
</evidence>
<dbReference type="InterPro" id="IPR050448">
    <property type="entry name" value="OpgB/LTA_synthase_biosynth"/>
</dbReference>
<gene>
    <name evidence="8" type="ORF">ABDJ38_13135</name>
</gene>
<dbReference type="PANTHER" id="PTHR47371:SF3">
    <property type="entry name" value="PHOSPHOGLYCEROL TRANSFERASE I"/>
    <property type="match status" value="1"/>
</dbReference>
<dbReference type="Pfam" id="PF00884">
    <property type="entry name" value="Sulfatase"/>
    <property type="match status" value="1"/>
</dbReference>